<evidence type="ECO:0000256" key="6">
    <source>
        <dbReference type="ARBA" id="ARBA00023014"/>
    </source>
</evidence>
<keyword evidence="6" id="KW-0411">Iron-sulfur</keyword>
<dbReference type="Proteomes" id="UP000028680">
    <property type="component" value="Chromosome"/>
</dbReference>
<dbReference type="GO" id="GO:0051537">
    <property type="term" value="F:2 iron, 2 sulfur cluster binding"/>
    <property type="evidence" value="ECO:0007669"/>
    <property type="project" value="UniProtKB-KW"/>
</dbReference>
<dbReference type="InterPro" id="IPR015879">
    <property type="entry name" value="Ring_hydroxy_dOase_asu_C_dom"/>
</dbReference>
<evidence type="ECO:0000256" key="1">
    <source>
        <dbReference type="ARBA" id="ARBA00001962"/>
    </source>
</evidence>
<gene>
    <name evidence="8" type="ORF">RCA23_c20360</name>
</gene>
<evidence type="ECO:0000313" key="8">
    <source>
        <dbReference type="EMBL" id="AII87567.1"/>
    </source>
</evidence>
<dbReference type="KEGG" id="ptp:RCA23_c20360"/>
<dbReference type="Gene3D" id="3.90.380.10">
    <property type="entry name" value="Naphthalene 1,2-dioxygenase Alpha Subunit, Chain A, domain 1"/>
    <property type="match status" value="1"/>
</dbReference>
<keyword evidence="5" id="KW-0408">Iron</keyword>
<dbReference type="Gene3D" id="2.102.10.10">
    <property type="entry name" value="Rieske [2Fe-2S] iron-sulphur domain"/>
    <property type="match status" value="1"/>
</dbReference>
<evidence type="ECO:0000259" key="7">
    <source>
        <dbReference type="PROSITE" id="PS51296"/>
    </source>
</evidence>
<dbReference type="PRINTS" id="PR00090">
    <property type="entry name" value="RNGDIOXGNASE"/>
</dbReference>
<dbReference type="InterPro" id="IPR036922">
    <property type="entry name" value="Rieske_2Fe-2S_sf"/>
</dbReference>
<keyword evidence="9" id="KW-1185">Reference proteome</keyword>
<keyword evidence="3" id="KW-0479">Metal-binding</keyword>
<sequence>MTADIALPKDWDRSGLPGWAYFSQELFELECETLFKTHWQFVCHVNEAAEIGAYVTFDVAGERALVIRGHDGILRGFHNLCRHRGSRIVPDARGVCNKAMVCPYHGWAYNLDGGLRGIANRDTFPPMQAEKWGLKPLEMEIWNGLVFIRFQAGPQPAVAEILARFDDEIASYDLANMVPTDSNSMDDFLAVNWKSVRDVDNEGYHVRQAHPGLHQLYGDGYFDEPYANGTSRSVGTFNEAYGHRWSVRKYREILPEADHLPLHQRRQWIYFGMFPNFVLGLYPDSVIYYQEVPQSATQTVQRGMCYRRREESREMKAARYLSGRIDRDTAEEDQMLMVWSCEATKSSAYDGVIFSDLEYGVKTYHDHLRRLLPVMGQPAPPEPGQMAQVNDALLGKGTA</sequence>
<reference evidence="8 9" key="1">
    <citation type="journal article" date="2014" name="ISME J.">
        <title>Adaptation of an abundant Roseobacter RCA organism to pelagic systems revealed by genomic and transcriptomic analyses.</title>
        <authorList>
            <person name="Voget S."/>
            <person name="Wemheuer B."/>
            <person name="Brinkhoff T."/>
            <person name="Vollmers J."/>
            <person name="Dietrich S."/>
            <person name="Giebel H.A."/>
            <person name="Beardsley C."/>
            <person name="Sardemann C."/>
            <person name="Bakenhus I."/>
            <person name="Billerbeck S."/>
            <person name="Daniel R."/>
            <person name="Simon M."/>
        </authorList>
    </citation>
    <scope>NUCLEOTIDE SEQUENCE [LARGE SCALE GENOMIC DNA]</scope>
    <source>
        <strain evidence="8 9">RCA23</strain>
    </source>
</reference>
<protein>
    <submittedName>
        <fullName evidence="8">Rieske 2Fe-2S domain protein</fullName>
    </submittedName>
</protein>
<organism evidence="8 9">
    <name type="scientific">Planktomarina temperata RCA23</name>
    <dbReference type="NCBI Taxonomy" id="666509"/>
    <lineage>
        <taxon>Bacteria</taxon>
        <taxon>Pseudomonadati</taxon>
        <taxon>Pseudomonadota</taxon>
        <taxon>Alphaproteobacteria</taxon>
        <taxon>Rhodobacterales</taxon>
        <taxon>Paracoccaceae</taxon>
        <taxon>Planktomarina</taxon>
    </lineage>
</organism>
<evidence type="ECO:0000256" key="4">
    <source>
        <dbReference type="ARBA" id="ARBA00023002"/>
    </source>
</evidence>
<evidence type="ECO:0000313" key="9">
    <source>
        <dbReference type="Proteomes" id="UP000028680"/>
    </source>
</evidence>
<dbReference type="AlphaFoldDB" id="A0AAN0VJ11"/>
<dbReference type="GO" id="GO:0016491">
    <property type="term" value="F:oxidoreductase activity"/>
    <property type="evidence" value="ECO:0007669"/>
    <property type="project" value="UniProtKB-KW"/>
</dbReference>
<dbReference type="InterPro" id="IPR001663">
    <property type="entry name" value="Rng_hydr_dOase-A"/>
</dbReference>
<dbReference type="InterPro" id="IPR017941">
    <property type="entry name" value="Rieske_2Fe-2S"/>
</dbReference>
<dbReference type="SUPFAM" id="SSF50022">
    <property type="entry name" value="ISP domain"/>
    <property type="match status" value="1"/>
</dbReference>
<proteinExistence type="predicted"/>
<dbReference type="PANTHER" id="PTHR43756">
    <property type="entry name" value="CHOLINE MONOOXYGENASE, CHLOROPLASTIC"/>
    <property type="match status" value="1"/>
</dbReference>
<dbReference type="PROSITE" id="PS51296">
    <property type="entry name" value="RIESKE"/>
    <property type="match status" value="1"/>
</dbReference>
<dbReference type="PANTHER" id="PTHR43756:SF5">
    <property type="entry name" value="CHOLINE MONOOXYGENASE, CHLOROPLASTIC"/>
    <property type="match status" value="1"/>
</dbReference>
<dbReference type="EMBL" id="CP003984">
    <property type="protein sequence ID" value="AII87567.1"/>
    <property type="molecule type" value="Genomic_DNA"/>
</dbReference>
<evidence type="ECO:0000256" key="5">
    <source>
        <dbReference type="ARBA" id="ARBA00023004"/>
    </source>
</evidence>
<dbReference type="Pfam" id="PF00848">
    <property type="entry name" value="Ring_hydroxyl_A"/>
    <property type="match status" value="1"/>
</dbReference>
<evidence type="ECO:0000256" key="3">
    <source>
        <dbReference type="ARBA" id="ARBA00022723"/>
    </source>
</evidence>
<dbReference type="CDD" id="cd00680">
    <property type="entry name" value="RHO_alpha_C"/>
    <property type="match status" value="1"/>
</dbReference>
<dbReference type="Pfam" id="PF00355">
    <property type="entry name" value="Rieske"/>
    <property type="match status" value="1"/>
</dbReference>
<name>A0AAN0VJ11_9RHOB</name>
<keyword evidence="4" id="KW-0560">Oxidoreductase</keyword>
<dbReference type="GO" id="GO:0005506">
    <property type="term" value="F:iron ion binding"/>
    <property type="evidence" value="ECO:0007669"/>
    <property type="project" value="InterPro"/>
</dbReference>
<evidence type="ECO:0000256" key="2">
    <source>
        <dbReference type="ARBA" id="ARBA00022714"/>
    </source>
</evidence>
<feature type="domain" description="Rieske" evidence="7">
    <location>
        <begin position="39"/>
        <end position="148"/>
    </location>
</feature>
<dbReference type="CDD" id="cd03469">
    <property type="entry name" value="Rieske_RO_Alpha_N"/>
    <property type="match status" value="1"/>
</dbReference>
<dbReference type="RefSeq" id="WP_169701392.1">
    <property type="nucleotide sequence ID" value="NZ_CP003984.1"/>
</dbReference>
<comment type="cofactor">
    <cofactor evidence="1">
        <name>Fe cation</name>
        <dbReference type="ChEBI" id="CHEBI:24875"/>
    </cofactor>
</comment>
<accession>A0AAN0VJ11</accession>
<dbReference type="SUPFAM" id="SSF55961">
    <property type="entry name" value="Bet v1-like"/>
    <property type="match status" value="1"/>
</dbReference>
<keyword evidence="2" id="KW-0001">2Fe-2S</keyword>